<dbReference type="Proteomes" id="UP000298030">
    <property type="component" value="Unassembled WGS sequence"/>
</dbReference>
<proteinExistence type="predicted"/>
<keyword evidence="3" id="KW-1185">Reference proteome</keyword>
<feature type="compositionally biased region" description="Low complexity" evidence="1">
    <location>
        <begin position="12"/>
        <end position="26"/>
    </location>
</feature>
<protein>
    <submittedName>
        <fullName evidence="2">Uncharacterized protein</fullName>
    </submittedName>
</protein>
<organism evidence="2 3">
    <name type="scientific">Coprinellus micaceus</name>
    <name type="common">Glistening ink-cap mushroom</name>
    <name type="synonym">Coprinus micaceus</name>
    <dbReference type="NCBI Taxonomy" id="71717"/>
    <lineage>
        <taxon>Eukaryota</taxon>
        <taxon>Fungi</taxon>
        <taxon>Dikarya</taxon>
        <taxon>Basidiomycota</taxon>
        <taxon>Agaricomycotina</taxon>
        <taxon>Agaricomycetes</taxon>
        <taxon>Agaricomycetidae</taxon>
        <taxon>Agaricales</taxon>
        <taxon>Agaricineae</taxon>
        <taxon>Psathyrellaceae</taxon>
        <taxon>Coprinellus</taxon>
    </lineage>
</organism>
<name>A0A4Y7SD13_COPMI</name>
<sequence length="390" mass="42907">MAKAATPQIDTSPPRLRSSSQSSLSLGKHAVVTDQREPISLAVERQSTRKKTPTARACGEAGNTKGSSTPTPARKRPPKFQPVLADRSPSKDNATPQKSKRGPKVTFATSPGPTSTLGPRTRLRKAKDGTKPSETYSLEAIQEEESGEPYDAFTGDLPTWCVEQIARALSDGGGCTQCLATNESSDCLCSPLALQGHIPTYPVESFIHLGDMDDYGDDSHLEMNPLTLPWDDEAVDEQMGVYTWREEDNDALSDVFFEGGSGIFAPRFMIDALNEFRKGPASTSTVTEDEDPNEEECREAAGQDVFWFSLEAPDRLDDIEWQPMGRPQSDIESDRLAVTRNDIESKEGEELRQDFAWDRWGKSYMPNGDEWHPLGALQGSVDPLAIFFGL</sequence>
<feature type="compositionally biased region" description="Polar residues" evidence="1">
    <location>
        <begin position="107"/>
        <end position="118"/>
    </location>
</feature>
<reference evidence="2 3" key="1">
    <citation type="journal article" date="2019" name="Nat. Ecol. Evol.">
        <title>Megaphylogeny resolves global patterns of mushroom evolution.</title>
        <authorList>
            <person name="Varga T."/>
            <person name="Krizsan K."/>
            <person name="Foldi C."/>
            <person name="Dima B."/>
            <person name="Sanchez-Garcia M."/>
            <person name="Sanchez-Ramirez S."/>
            <person name="Szollosi G.J."/>
            <person name="Szarkandi J.G."/>
            <person name="Papp V."/>
            <person name="Albert L."/>
            <person name="Andreopoulos W."/>
            <person name="Angelini C."/>
            <person name="Antonin V."/>
            <person name="Barry K.W."/>
            <person name="Bougher N.L."/>
            <person name="Buchanan P."/>
            <person name="Buyck B."/>
            <person name="Bense V."/>
            <person name="Catcheside P."/>
            <person name="Chovatia M."/>
            <person name="Cooper J."/>
            <person name="Damon W."/>
            <person name="Desjardin D."/>
            <person name="Finy P."/>
            <person name="Geml J."/>
            <person name="Haridas S."/>
            <person name="Hughes K."/>
            <person name="Justo A."/>
            <person name="Karasinski D."/>
            <person name="Kautmanova I."/>
            <person name="Kiss B."/>
            <person name="Kocsube S."/>
            <person name="Kotiranta H."/>
            <person name="LaButti K.M."/>
            <person name="Lechner B.E."/>
            <person name="Liimatainen K."/>
            <person name="Lipzen A."/>
            <person name="Lukacs Z."/>
            <person name="Mihaltcheva S."/>
            <person name="Morgado L.N."/>
            <person name="Niskanen T."/>
            <person name="Noordeloos M.E."/>
            <person name="Ohm R.A."/>
            <person name="Ortiz-Santana B."/>
            <person name="Ovrebo C."/>
            <person name="Racz N."/>
            <person name="Riley R."/>
            <person name="Savchenko A."/>
            <person name="Shiryaev A."/>
            <person name="Soop K."/>
            <person name="Spirin V."/>
            <person name="Szebenyi C."/>
            <person name="Tomsovsky M."/>
            <person name="Tulloss R.E."/>
            <person name="Uehling J."/>
            <person name="Grigoriev I.V."/>
            <person name="Vagvolgyi C."/>
            <person name="Papp T."/>
            <person name="Martin F.M."/>
            <person name="Miettinen O."/>
            <person name="Hibbett D.S."/>
            <person name="Nagy L.G."/>
        </authorList>
    </citation>
    <scope>NUCLEOTIDE SEQUENCE [LARGE SCALE GENOMIC DNA]</scope>
    <source>
        <strain evidence="2 3">FP101781</strain>
    </source>
</reference>
<evidence type="ECO:0000313" key="3">
    <source>
        <dbReference type="Proteomes" id="UP000298030"/>
    </source>
</evidence>
<evidence type="ECO:0000256" key="1">
    <source>
        <dbReference type="SAM" id="MobiDB-lite"/>
    </source>
</evidence>
<comment type="caution">
    <text evidence="2">The sequence shown here is derived from an EMBL/GenBank/DDBJ whole genome shotgun (WGS) entry which is preliminary data.</text>
</comment>
<gene>
    <name evidence="2" type="ORF">FA13DRAFT_1846531</name>
</gene>
<feature type="region of interest" description="Disordered" evidence="1">
    <location>
        <begin position="1"/>
        <end position="136"/>
    </location>
</feature>
<dbReference type="EMBL" id="QPFP01000190">
    <property type="protein sequence ID" value="TEB19452.1"/>
    <property type="molecule type" value="Genomic_DNA"/>
</dbReference>
<dbReference type="AlphaFoldDB" id="A0A4Y7SD13"/>
<evidence type="ECO:0000313" key="2">
    <source>
        <dbReference type="EMBL" id="TEB19452.1"/>
    </source>
</evidence>
<accession>A0A4Y7SD13</accession>